<evidence type="ECO:0000313" key="2">
    <source>
        <dbReference type="EMBL" id="RRT47572.1"/>
    </source>
</evidence>
<sequence>MRHQHFDSYCNDVVFTVVLPPANKISGSKSNVGVILGIAEGVIVGAALLLLLVFLAFRRARVEEPKAIALPKPVATKSLAQDSTRTPAEAGKKANLDAYRYKIWYS</sequence>
<reference evidence="2 3" key="1">
    <citation type="journal article" date="2014" name="Agronomy (Basel)">
        <title>A Draft Genome Sequence for Ensete ventricosum, the Drought-Tolerant Tree Against Hunger.</title>
        <authorList>
            <person name="Harrison J."/>
            <person name="Moore K.A."/>
            <person name="Paszkiewicz K."/>
            <person name="Jones T."/>
            <person name="Grant M."/>
            <person name="Ambacheew D."/>
            <person name="Muzemil S."/>
            <person name="Studholme D.J."/>
        </authorList>
    </citation>
    <scope>NUCLEOTIDE SEQUENCE [LARGE SCALE GENOMIC DNA]</scope>
</reference>
<dbReference type="EMBL" id="AMZH03014479">
    <property type="protein sequence ID" value="RRT47572.1"/>
    <property type="molecule type" value="Genomic_DNA"/>
</dbReference>
<accession>A0A426Y779</accession>
<keyword evidence="1" id="KW-0812">Transmembrane</keyword>
<dbReference type="AlphaFoldDB" id="A0A426Y779"/>
<proteinExistence type="predicted"/>
<gene>
    <name evidence="2" type="ORF">B296_00027210</name>
</gene>
<name>A0A426Y779_ENSVE</name>
<evidence type="ECO:0000313" key="3">
    <source>
        <dbReference type="Proteomes" id="UP000287651"/>
    </source>
</evidence>
<feature type="transmembrane region" description="Helical" evidence="1">
    <location>
        <begin position="34"/>
        <end position="57"/>
    </location>
</feature>
<comment type="caution">
    <text evidence="2">The sequence shown here is derived from an EMBL/GenBank/DDBJ whole genome shotgun (WGS) entry which is preliminary data.</text>
</comment>
<keyword evidence="1" id="KW-0472">Membrane</keyword>
<protein>
    <submittedName>
        <fullName evidence="2">Uncharacterized protein</fullName>
    </submittedName>
</protein>
<keyword evidence="1" id="KW-1133">Transmembrane helix</keyword>
<organism evidence="2 3">
    <name type="scientific">Ensete ventricosum</name>
    <name type="common">Abyssinian banana</name>
    <name type="synonym">Musa ensete</name>
    <dbReference type="NCBI Taxonomy" id="4639"/>
    <lineage>
        <taxon>Eukaryota</taxon>
        <taxon>Viridiplantae</taxon>
        <taxon>Streptophyta</taxon>
        <taxon>Embryophyta</taxon>
        <taxon>Tracheophyta</taxon>
        <taxon>Spermatophyta</taxon>
        <taxon>Magnoliopsida</taxon>
        <taxon>Liliopsida</taxon>
        <taxon>Zingiberales</taxon>
        <taxon>Musaceae</taxon>
        <taxon>Ensete</taxon>
    </lineage>
</organism>
<dbReference type="Proteomes" id="UP000287651">
    <property type="component" value="Unassembled WGS sequence"/>
</dbReference>
<evidence type="ECO:0000256" key="1">
    <source>
        <dbReference type="SAM" id="Phobius"/>
    </source>
</evidence>